<keyword evidence="5 11" id="KW-0808">Transferase</keyword>
<comment type="caution">
    <text evidence="13">The sequence shown here is derived from an EMBL/GenBank/DDBJ whole genome shotgun (WGS) entry which is preliminary data.</text>
</comment>
<evidence type="ECO:0000256" key="3">
    <source>
        <dbReference type="ARBA" id="ARBA00007614"/>
    </source>
</evidence>
<dbReference type="InterPro" id="IPR015963">
    <property type="entry name" value="Uridylate_kinase_bac"/>
</dbReference>
<comment type="subcellular location">
    <subcellularLocation>
        <location evidence="1 11">Cytoplasm</location>
    </subcellularLocation>
</comment>
<dbReference type="AlphaFoldDB" id="A0A1F4S3K9"/>
<evidence type="ECO:0000256" key="8">
    <source>
        <dbReference type="ARBA" id="ARBA00022840"/>
    </source>
</evidence>
<comment type="function">
    <text evidence="11">Catalyzes the reversible phosphorylation of UMP to UDP.</text>
</comment>
<dbReference type="CDD" id="cd04254">
    <property type="entry name" value="AAK_UMPK-PyrH-Ec"/>
    <property type="match status" value="1"/>
</dbReference>
<feature type="binding site" evidence="11">
    <location>
        <position position="71"/>
    </location>
    <ligand>
        <name>UMP</name>
        <dbReference type="ChEBI" id="CHEBI:57865"/>
    </ligand>
</feature>
<keyword evidence="8 11" id="KW-0067">ATP-binding</keyword>
<evidence type="ECO:0000256" key="9">
    <source>
        <dbReference type="ARBA" id="ARBA00022975"/>
    </source>
</evidence>
<feature type="domain" description="Aspartate/glutamate/uridylate kinase" evidence="12">
    <location>
        <begin position="4"/>
        <end position="213"/>
    </location>
</feature>
<dbReference type="InterPro" id="IPR011817">
    <property type="entry name" value="Uridylate_kinase"/>
</dbReference>
<keyword evidence="9 11" id="KW-0665">Pyrimidine biosynthesis</keyword>
<dbReference type="EC" id="2.7.4.22" evidence="11"/>
<evidence type="ECO:0000256" key="11">
    <source>
        <dbReference type="HAMAP-Rule" id="MF_01220"/>
    </source>
</evidence>
<accession>A0A1F4S3K9</accession>
<evidence type="ECO:0000313" key="13">
    <source>
        <dbReference type="EMBL" id="OGC15014.1"/>
    </source>
</evidence>
<keyword evidence="7 11" id="KW-0418">Kinase</keyword>
<dbReference type="UniPathway" id="UPA00159">
    <property type="reaction ID" value="UER00275"/>
</dbReference>
<evidence type="ECO:0000256" key="1">
    <source>
        <dbReference type="ARBA" id="ARBA00004496"/>
    </source>
</evidence>
<comment type="catalytic activity">
    <reaction evidence="10 11">
        <text>UMP + ATP = UDP + ADP</text>
        <dbReference type="Rhea" id="RHEA:24400"/>
        <dbReference type="ChEBI" id="CHEBI:30616"/>
        <dbReference type="ChEBI" id="CHEBI:57865"/>
        <dbReference type="ChEBI" id="CHEBI:58223"/>
        <dbReference type="ChEBI" id="CHEBI:456216"/>
        <dbReference type="EC" id="2.7.4.22"/>
    </reaction>
</comment>
<feature type="binding site" evidence="11">
    <location>
        <position position="51"/>
    </location>
    <ligand>
        <name>UMP</name>
        <dbReference type="ChEBI" id="CHEBI:57865"/>
    </ligand>
</feature>
<dbReference type="HAMAP" id="MF_01220_B">
    <property type="entry name" value="PyrH_B"/>
    <property type="match status" value="1"/>
</dbReference>
<dbReference type="InterPro" id="IPR036393">
    <property type="entry name" value="AceGlu_kinase-like_sf"/>
</dbReference>
<proteinExistence type="inferred from homology"/>
<feature type="binding site" evidence="11">
    <location>
        <position position="168"/>
    </location>
    <ligand>
        <name>ATP</name>
        <dbReference type="ChEBI" id="CHEBI:30616"/>
    </ligand>
</feature>
<feature type="binding site" evidence="11">
    <location>
        <position position="159"/>
    </location>
    <ligand>
        <name>ATP</name>
        <dbReference type="ChEBI" id="CHEBI:30616"/>
    </ligand>
</feature>
<comment type="similarity">
    <text evidence="3 11">Belongs to the UMP kinase family.</text>
</comment>
<comment type="pathway">
    <text evidence="2 11">Pyrimidine metabolism; CTP biosynthesis via de novo pathway; UDP from UMP (UMPK route): step 1/1.</text>
</comment>
<dbReference type="PIRSF" id="PIRSF005650">
    <property type="entry name" value="Uridylate_kin"/>
    <property type="match status" value="1"/>
</dbReference>
<sequence length="238" mass="26143">MTYKRVLLKLSGEIFGGQFKQGIDPEVLAAIAKEIEKVKRHKIEIAIVVGGGNIFRGLTGSNAGMERATGDYMGMLATVINALALQDALERINVYARVMTAIEMRQVAEPFIRRRAIRHMEKGRVVILAAGTGNPYFSTDTTASLRAAELDTDIIIKATKVDGVYDKDPVKHKEAKKFTSLTYMEILNKGLKVMDSTAASLCMDNDIPMIVLDLMHKGNIEKAALGKKVGTFVSKLIR</sequence>
<evidence type="ECO:0000256" key="5">
    <source>
        <dbReference type="ARBA" id="ARBA00022679"/>
    </source>
</evidence>
<evidence type="ECO:0000313" key="14">
    <source>
        <dbReference type="Proteomes" id="UP000177905"/>
    </source>
</evidence>
<comment type="caution">
    <text evidence="11">Lacks conserved residue(s) required for the propagation of feature annotation.</text>
</comment>
<dbReference type="NCBIfam" id="TIGR02075">
    <property type="entry name" value="pyrH_bact"/>
    <property type="match status" value="1"/>
</dbReference>
<evidence type="ECO:0000256" key="4">
    <source>
        <dbReference type="ARBA" id="ARBA00022490"/>
    </source>
</evidence>
<reference evidence="13 14" key="1">
    <citation type="journal article" date="2016" name="Nat. Commun.">
        <title>Thousands of microbial genomes shed light on interconnected biogeochemical processes in an aquifer system.</title>
        <authorList>
            <person name="Anantharaman K."/>
            <person name="Brown C.T."/>
            <person name="Hug L.A."/>
            <person name="Sharon I."/>
            <person name="Castelle C.J."/>
            <person name="Probst A.J."/>
            <person name="Thomas B.C."/>
            <person name="Singh A."/>
            <person name="Wilkins M.J."/>
            <person name="Karaoz U."/>
            <person name="Brodie E.L."/>
            <person name="Williams K.H."/>
            <person name="Hubbard S.S."/>
            <person name="Banfield J.F."/>
        </authorList>
    </citation>
    <scope>NUCLEOTIDE SEQUENCE [LARGE SCALE GENOMIC DNA]</scope>
</reference>
<feature type="binding site" evidence="11">
    <location>
        <position position="165"/>
    </location>
    <ligand>
        <name>ATP</name>
        <dbReference type="ChEBI" id="CHEBI:30616"/>
    </ligand>
</feature>
<dbReference type="Proteomes" id="UP000177905">
    <property type="component" value="Unassembled WGS sequence"/>
</dbReference>
<feature type="binding site" evidence="11">
    <location>
        <position position="52"/>
    </location>
    <ligand>
        <name>ATP</name>
        <dbReference type="ChEBI" id="CHEBI:30616"/>
    </ligand>
</feature>
<feature type="binding site" evidence="11">
    <location>
        <begin position="9"/>
        <end position="12"/>
    </location>
    <ligand>
        <name>ATP</name>
        <dbReference type="ChEBI" id="CHEBI:30616"/>
    </ligand>
</feature>
<evidence type="ECO:0000256" key="6">
    <source>
        <dbReference type="ARBA" id="ARBA00022741"/>
    </source>
</evidence>
<name>A0A1F4S3K9_UNCSA</name>
<comment type="subunit">
    <text evidence="11">Homohexamer.</text>
</comment>
<dbReference type="GO" id="GO:0033862">
    <property type="term" value="F:UMP kinase activity"/>
    <property type="evidence" value="ECO:0007669"/>
    <property type="project" value="UniProtKB-EC"/>
</dbReference>
<dbReference type="GO" id="GO:0005737">
    <property type="term" value="C:cytoplasm"/>
    <property type="evidence" value="ECO:0007669"/>
    <property type="project" value="UniProtKB-SubCell"/>
</dbReference>
<evidence type="ECO:0000256" key="2">
    <source>
        <dbReference type="ARBA" id="ARBA00004791"/>
    </source>
</evidence>
<keyword evidence="4 11" id="KW-0963">Cytoplasm</keyword>
<dbReference type="PANTHER" id="PTHR42833">
    <property type="entry name" value="URIDYLATE KINASE"/>
    <property type="match status" value="1"/>
</dbReference>
<dbReference type="GO" id="GO:0044210">
    <property type="term" value="P:'de novo' CTP biosynthetic process"/>
    <property type="evidence" value="ECO:0007669"/>
    <property type="project" value="UniProtKB-UniRule"/>
</dbReference>
<dbReference type="FunFam" id="3.40.1160.10:FF:000001">
    <property type="entry name" value="Uridylate kinase"/>
    <property type="match status" value="1"/>
</dbReference>
<dbReference type="GO" id="GO:0005524">
    <property type="term" value="F:ATP binding"/>
    <property type="evidence" value="ECO:0007669"/>
    <property type="project" value="UniProtKB-KW"/>
</dbReference>
<organism evidence="13 14">
    <name type="scientific">candidate division WOR-1 bacterium RIFOXYB2_FULL_36_35</name>
    <dbReference type="NCBI Taxonomy" id="1802578"/>
    <lineage>
        <taxon>Bacteria</taxon>
        <taxon>Bacillati</taxon>
        <taxon>Saganbacteria</taxon>
    </lineage>
</organism>
<dbReference type="InterPro" id="IPR001048">
    <property type="entry name" value="Asp/Glu/Uridylate_kinase"/>
</dbReference>
<dbReference type="SUPFAM" id="SSF53633">
    <property type="entry name" value="Carbamate kinase-like"/>
    <property type="match status" value="1"/>
</dbReference>
<dbReference type="PANTHER" id="PTHR42833:SF4">
    <property type="entry name" value="URIDYLATE KINASE PUMPKIN, CHLOROPLASTIC"/>
    <property type="match status" value="1"/>
</dbReference>
<dbReference type="EMBL" id="MEUA01000027">
    <property type="protein sequence ID" value="OGC15014.1"/>
    <property type="molecule type" value="Genomic_DNA"/>
</dbReference>
<feature type="binding site" evidence="11">
    <location>
        <position position="56"/>
    </location>
    <ligand>
        <name>ATP</name>
        <dbReference type="ChEBI" id="CHEBI:30616"/>
    </ligand>
</feature>
<keyword evidence="6 11" id="KW-0547">Nucleotide-binding</keyword>
<evidence type="ECO:0000256" key="10">
    <source>
        <dbReference type="ARBA" id="ARBA00047767"/>
    </source>
</evidence>
<evidence type="ECO:0000256" key="7">
    <source>
        <dbReference type="ARBA" id="ARBA00022777"/>
    </source>
</evidence>
<gene>
    <name evidence="11" type="primary">pyrH</name>
    <name evidence="13" type="ORF">A2290_01665</name>
</gene>
<dbReference type="Gene3D" id="3.40.1160.10">
    <property type="entry name" value="Acetylglutamate kinase-like"/>
    <property type="match status" value="1"/>
</dbReference>
<comment type="activity regulation">
    <text evidence="11">Inhibited by UTP.</text>
</comment>
<dbReference type="Pfam" id="PF00696">
    <property type="entry name" value="AA_kinase"/>
    <property type="match status" value="1"/>
</dbReference>
<protein>
    <recommendedName>
        <fullName evidence="11">Uridylate kinase</fullName>
        <shortName evidence="11">UK</shortName>
        <ecNumber evidence="11">2.7.4.22</ecNumber>
    </recommendedName>
    <alternativeName>
        <fullName evidence="11">Uridine monophosphate kinase</fullName>
        <shortName evidence="11">UMP kinase</shortName>
        <shortName evidence="11">UMPK</shortName>
    </alternativeName>
</protein>
<dbReference type="GO" id="GO:0006225">
    <property type="term" value="P:UDP biosynthetic process"/>
    <property type="evidence" value="ECO:0007669"/>
    <property type="project" value="TreeGrafter"/>
</dbReference>
<feature type="binding site" evidence="11">
    <location>
        <begin position="132"/>
        <end position="139"/>
    </location>
    <ligand>
        <name>UMP</name>
        <dbReference type="ChEBI" id="CHEBI:57865"/>
    </ligand>
</feature>
<evidence type="ECO:0000259" key="12">
    <source>
        <dbReference type="Pfam" id="PF00696"/>
    </source>
</evidence>